<dbReference type="Proteomes" id="UP001217838">
    <property type="component" value="Unassembled WGS sequence"/>
</dbReference>
<feature type="signal peptide" evidence="2">
    <location>
        <begin position="1"/>
        <end position="23"/>
    </location>
</feature>
<protein>
    <submittedName>
        <fullName evidence="3">TolC family protein</fullName>
    </submittedName>
</protein>
<keyword evidence="4" id="KW-1185">Reference proteome</keyword>
<dbReference type="Pfam" id="PF02321">
    <property type="entry name" value="OEP"/>
    <property type="match status" value="2"/>
</dbReference>
<gene>
    <name evidence="3" type="ORF">POL58_16690</name>
</gene>
<sequence>MTPPLAKLLTAALGAGLCLPQVAAASPVASAVPAAAMGPAAMPMTPVQPQPSSAPTELPDSITLPEVFDLLKSRSPRYKAYEADIDVAKSEVVAARVLPNPTINLSILYLNVGFNQNGVATYYANATLPLLIAGQRRSRVKTADYGVRSAEADLKASYHEMAYEARELFVELQADQARIKVLDEALADLARLEQIIAARKQSGVETDYDTLRINVETSTWKARRAEEEASAQDTAGRLGVLLGIPSWYPEAEGELHQMGLRGDADQMWPEIEKSQPRIVAATRYEAYANKNIDLTKRERWPVPSITAGTVAIQNYYSISTQVGITVPIPMFDWGQGMLAQATSRSQRARREREAVVASTQAELKRALRLLDHRRRALDTFEQDVLSKIPTMKQMAEDSFRAGQTQLIELLDATRARFEVKLTNVDMLEAVVQAEVDVLGVTGRIEETSGR</sequence>
<evidence type="ECO:0000256" key="1">
    <source>
        <dbReference type="ARBA" id="ARBA00007613"/>
    </source>
</evidence>
<evidence type="ECO:0000313" key="4">
    <source>
        <dbReference type="Proteomes" id="UP001217838"/>
    </source>
</evidence>
<feature type="chain" id="PRO_5045053642" evidence="2">
    <location>
        <begin position="24"/>
        <end position="450"/>
    </location>
</feature>
<comment type="caution">
    <text evidence="3">The sequence shown here is derived from an EMBL/GenBank/DDBJ whole genome shotgun (WGS) entry which is preliminary data.</text>
</comment>
<dbReference type="Gene3D" id="1.20.1600.10">
    <property type="entry name" value="Outer membrane efflux proteins (OEP)"/>
    <property type="match status" value="1"/>
</dbReference>
<proteinExistence type="inferred from homology"/>
<dbReference type="EMBL" id="JAQNDN010000007">
    <property type="protein sequence ID" value="MDC0669394.1"/>
    <property type="molecule type" value="Genomic_DNA"/>
</dbReference>
<evidence type="ECO:0000256" key="2">
    <source>
        <dbReference type="SAM" id="SignalP"/>
    </source>
</evidence>
<dbReference type="InterPro" id="IPR003423">
    <property type="entry name" value="OMP_efflux"/>
</dbReference>
<name>A0ABT5B5I8_9BACT</name>
<dbReference type="PANTHER" id="PTHR30203:SF24">
    <property type="entry name" value="BLR4935 PROTEIN"/>
    <property type="match status" value="1"/>
</dbReference>
<dbReference type="InterPro" id="IPR010131">
    <property type="entry name" value="MdtP/NodT-like"/>
</dbReference>
<comment type="similarity">
    <text evidence="1">Belongs to the outer membrane factor (OMF) (TC 1.B.17) family.</text>
</comment>
<accession>A0ABT5B5I8</accession>
<evidence type="ECO:0000313" key="3">
    <source>
        <dbReference type="EMBL" id="MDC0669394.1"/>
    </source>
</evidence>
<reference evidence="3 4" key="1">
    <citation type="submission" date="2022-11" db="EMBL/GenBank/DDBJ databases">
        <title>Minimal conservation of predation-associated metabolite biosynthetic gene clusters underscores biosynthetic potential of Myxococcota including descriptions for ten novel species: Archangium lansinium sp. nov., Myxococcus landrumus sp. nov., Nannocystis bai.</title>
        <authorList>
            <person name="Ahearne A."/>
            <person name="Stevens C."/>
            <person name="Dowd S."/>
        </authorList>
    </citation>
    <scope>NUCLEOTIDE SEQUENCE [LARGE SCALE GENOMIC DNA]</scope>
    <source>
        <strain evidence="3 4">NCELM</strain>
    </source>
</reference>
<keyword evidence="2" id="KW-0732">Signal</keyword>
<dbReference type="SUPFAM" id="SSF56954">
    <property type="entry name" value="Outer membrane efflux proteins (OEP)"/>
    <property type="match status" value="1"/>
</dbReference>
<dbReference type="RefSeq" id="WP_271999210.1">
    <property type="nucleotide sequence ID" value="NZ_JAQNDN010000007.1"/>
</dbReference>
<organism evidence="3 4">
    <name type="scientific">Nannocystis radixulma</name>
    <dbReference type="NCBI Taxonomy" id="2995305"/>
    <lineage>
        <taxon>Bacteria</taxon>
        <taxon>Pseudomonadati</taxon>
        <taxon>Myxococcota</taxon>
        <taxon>Polyangia</taxon>
        <taxon>Nannocystales</taxon>
        <taxon>Nannocystaceae</taxon>
        <taxon>Nannocystis</taxon>
    </lineage>
</organism>
<dbReference type="PANTHER" id="PTHR30203">
    <property type="entry name" value="OUTER MEMBRANE CATION EFFLUX PROTEIN"/>
    <property type="match status" value="1"/>
</dbReference>